<dbReference type="AlphaFoldDB" id="A0A1J1J1F0"/>
<proteinExistence type="predicted"/>
<gene>
    <name evidence="1" type="ORF">CLUMA_CG017745</name>
</gene>
<organism evidence="1 2">
    <name type="scientific">Clunio marinus</name>
    <dbReference type="NCBI Taxonomy" id="568069"/>
    <lineage>
        <taxon>Eukaryota</taxon>
        <taxon>Metazoa</taxon>
        <taxon>Ecdysozoa</taxon>
        <taxon>Arthropoda</taxon>
        <taxon>Hexapoda</taxon>
        <taxon>Insecta</taxon>
        <taxon>Pterygota</taxon>
        <taxon>Neoptera</taxon>
        <taxon>Endopterygota</taxon>
        <taxon>Diptera</taxon>
        <taxon>Nematocera</taxon>
        <taxon>Chironomoidea</taxon>
        <taxon>Chironomidae</taxon>
        <taxon>Clunio</taxon>
    </lineage>
</organism>
<evidence type="ECO:0000313" key="2">
    <source>
        <dbReference type="Proteomes" id="UP000183832"/>
    </source>
</evidence>
<sequence>MTAHSRMAYELKLRRWEKKFILMADQDVNEIHQKEEEIGEKKHFYKIVQLMPSIDVHHNSSTSSLIQRLLCPTTFQESREEQKRELCSQSLHVYLQPKRFAFQNVVVKLHPTSTETI</sequence>
<reference evidence="1 2" key="1">
    <citation type="submission" date="2015-04" db="EMBL/GenBank/DDBJ databases">
        <authorList>
            <person name="Syromyatnikov M.Y."/>
            <person name="Popov V.N."/>
        </authorList>
    </citation>
    <scope>NUCLEOTIDE SEQUENCE [LARGE SCALE GENOMIC DNA]</scope>
</reference>
<dbReference type="Proteomes" id="UP000183832">
    <property type="component" value="Unassembled WGS sequence"/>
</dbReference>
<protein>
    <submittedName>
        <fullName evidence="1">CLUMA_CG017745, isoform A</fullName>
    </submittedName>
</protein>
<dbReference type="EMBL" id="CVRI01000063">
    <property type="protein sequence ID" value="CRL04681.1"/>
    <property type="molecule type" value="Genomic_DNA"/>
</dbReference>
<accession>A0A1J1J1F0</accession>
<keyword evidence="2" id="KW-1185">Reference proteome</keyword>
<name>A0A1J1J1F0_9DIPT</name>
<evidence type="ECO:0000313" key="1">
    <source>
        <dbReference type="EMBL" id="CRL04681.1"/>
    </source>
</evidence>